<gene>
    <name evidence="12" type="ORF">BIU88_09225</name>
</gene>
<dbReference type="SUPFAM" id="SSF53335">
    <property type="entry name" value="S-adenosyl-L-methionine-dependent methyltransferases"/>
    <property type="match status" value="1"/>
</dbReference>
<proteinExistence type="predicted"/>
<dbReference type="RefSeq" id="WP_069811585.1">
    <property type="nucleotide sequence ID" value="NZ_CP017305.1"/>
</dbReference>
<evidence type="ECO:0000256" key="2">
    <source>
        <dbReference type="ARBA" id="ARBA00012534"/>
    </source>
</evidence>
<dbReference type="GO" id="GO:0005737">
    <property type="term" value="C:cytoplasm"/>
    <property type="evidence" value="ECO:0007669"/>
    <property type="project" value="InterPro"/>
</dbReference>
<evidence type="ECO:0000256" key="3">
    <source>
        <dbReference type="ARBA" id="ARBA00022603"/>
    </source>
</evidence>
<dbReference type="EC" id="2.1.1.80" evidence="2"/>
<dbReference type="PANTHER" id="PTHR24422">
    <property type="entry name" value="CHEMOTAXIS PROTEIN METHYLTRANSFERASE"/>
    <property type="match status" value="1"/>
</dbReference>
<sequence>MKKNPNLQPSKKEPGGNALQQQPSISFPVIGIGSSAGGLEALELFLKNIAPPCGMAFVIVQHLDPTHKGILVELLQRVTSMPVTQVTDRLKIKPDHVYVIPPNQNMTILHGVLHLLDMVKPRGLRLPIDFFFRSMADDLQQHAIGVILSGMGSDGTLGLRAIKEKGGSVFIQDPASSKFDGMPRSAIDEGLADVVAPVEELPEKIITYLKHVPVTSRSPIAFETHSLSALEKVIVLLRSQTGHDFSLYKKNTVYRRIERRMGIHQIEKITDYVRFLQENPHEIELLFKELLIGVTSFFRDPAAWEALKNKAIPTILDARPAGGIIRAWVAGCSTGEEAYSLAIVFKEAIANLKPTGVYKLQIFATDLDKDAIEKARVALYPLNISADVTPDRLKRFFEKDDQGFRINREIREAIVFAPHNVIMDPPFTKLDILVCRNLLIYMEPELQKKLLPLFHYSLNPGGILFLGSAETVGSNAHLFKPLESQNRIFRQVNQAGRLSLVDFPASFVLPWRERADLPDLPVKAAGTELNLQLLTTQLLLQHFAAAAVLTNYEGDIIYISGRTGKYLEPAAGKANLNVFAMAREGLRYELNVLFNSVLIQKKEMSKKRLAVGTNGSTRIVDLTVKLVDTPDLLRGTVLIVFADVADKHGDADHRQTTAETADDSRLRLLEDELRQAKDEVFTIREEMQTSQEELKSTNEEMQSANEELQSTNEELTTSKEEMQSLNEELQTVNQELQSKVSDLLQANNDMKNLLNSTDIATLFLDDDLNVRRFTTRTATLIKLIPTDIGRPITDIVTDLKYPSLPEDARRVLHNLVYSERQVSTNDGRWFTVKIMPYRTQENRIDGLVITFTDITNAKQFEQNLRQIEETCRFLIETMPFGSMLQDSDGKILMVNRETERMSGMSMEELSGKTLAELRWKLFREDGSELSPADYPSTIALLSGQPVRDVVLRMEQPYGTAARWIRLSAIPHLPDGSEKPRQVYTTIVEINAPN</sequence>
<dbReference type="GO" id="GO:0032259">
    <property type="term" value="P:methylation"/>
    <property type="evidence" value="ECO:0007669"/>
    <property type="project" value="UniProtKB-KW"/>
</dbReference>
<dbReference type="InterPro" id="IPR050903">
    <property type="entry name" value="Bact_Chemotaxis_MeTrfase"/>
</dbReference>
<keyword evidence="13" id="KW-1185">Reference proteome</keyword>
<feature type="compositionally biased region" description="Polar residues" evidence="7">
    <location>
        <begin position="699"/>
        <end position="709"/>
    </location>
</feature>
<accession>A0A1D8D387</accession>
<feature type="region of interest" description="Disordered" evidence="7">
    <location>
        <begin position="687"/>
        <end position="709"/>
    </location>
</feature>
<keyword evidence="6" id="KW-0145">Chemotaxis</keyword>
<evidence type="ECO:0000256" key="5">
    <source>
        <dbReference type="ARBA" id="ARBA00022691"/>
    </source>
</evidence>
<evidence type="ECO:0000259" key="8">
    <source>
        <dbReference type="PROSITE" id="PS50112"/>
    </source>
</evidence>
<dbReference type="GO" id="GO:0006355">
    <property type="term" value="P:regulation of DNA-templated transcription"/>
    <property type="evidence" value="ECO:0007669"/>
    <property type="project" value="InterPro"/>
</dbReference>
<dbReference type="InterPro" id="IPR036804">
    <property type="entry name" value="CheR_N_sf"/>
</dbReference>
<dbReference type="PRINTS" id="PR00996">
    <property type="entry name" value="CHERMTFRASE"/>
</dbReference>
<dbReference type="CDD" id="cd16434">
    <property type="entry name" value="CheB-CheR_fusion"/>
    <property type="match status" value="1"/>
</dbReference>
<dbReference type="InterPro" id="IPR000014">
    <property type="entry name" value="PAS"/>
</dbReference>
<dbReference type="PROSITE" id="PS50113">
    <property type="entry name" value="PAC"/>
    <property type="match status" value="1"/>
</dbReference>
<evidence type="ECO:0000313" key="12">
    <source>
        <dbReference type="EMBL" id="AOS85081.1"/>
    </source>
</evidence>
<dbReference type="Proteomes" id="UP000095185">
    <property type="component" value="Chromosome"/>
</dbReference>
<dbReference type="EMBL" id="CP017305">
    <property type="protein sequence ID" value="AOS85081.1"/>
    <property type="molecule type" value="Genomic_DNA"/>
</dbReference>
<dbReference type="PANTHER" id="PTHR24422:SF27">
    <property type="entry name" value="PROTEIN-GLUTAMATE O-METHYLTRANSFERASE"/>
    <property type="match status" value="1"/>
</dbReference>
<dbReference type="AlphaFoldDB" id="A0A1D8D387"/>
<dbReference type="InterPro" id="IPR035965">
    <property type="entry name" value="PAS-like_dom_sf"/>
</dbReference>
<evidence type="ECO:0000256" key="1">
    <source>
        <dbReference type="ARBA" id="ARBA00001541"/>
    </source>
</evidence>
<feature type="domain" description="PAS" evidence="8">
    <location>
        <begin position="867"/>
        <end position="917"/>
    </location>
</feature>
<dbReference type="SMART" id="SM00138">
    <property type="entry name" value="MeTrc"/>
    <property type="match status" value="1"/>
</dbReference>
<dbReference type="Pfam" id="PF01739">
    <property type="entry name" value="CheR"/>
    <property type="match status" value="1"/>
</dbReference>
<feature type="active site" evidence="6">
    <location>
        <position position="154"/>
    </location>
</feature>
<dbReference type="Pfam" id="PF01339">
    <property type="entry name" value="CheB_methylest"/>
    <property type="match status" value="1"/>
</dbReference>
<keyword evidence="4" id="KW-0808">Transferase</keyword>
<dbReference type="Pfam" id="PF00989">
    <property type="entry name" value="PAS"/>
    <property type="match status" value="1"/>
</dbReference>
<dbReference type="SUPFAM" id="SSF57997">
    <property type="entry name" value="Tropomyosin"/>
    <property type="match status" value="1"/>
</dbReference>
<dbReference type="Gene3D" id="3.30.450.20">
    <property type="entry name" value="PAS domain"/>
    <property type="match status" value="2"/>
</dbReference>
<dbReference type="Gene3D" id="3.40.50.150">
    <property type="entry name" value="Vaccinia Virus protein VP39"/>
    <property type="match status" value="1"/>
</dbReference>
<dbReference type="InterPro" id="IPR000780">
    <property type="entry name" value="CheR_MeTrfase"/>
</dbReference>
<evidence type="ECO:0000259" key="10">
    <source>
        <dbReference type="PROSITE" id="PS50122"/>
    </source>
</evidence>
<dbReference type="Pfam" id="PF13596">
    <property type="entry name" value="PAS_10"/>
    <property type="match status" value="1"/>
</dbReference>
<dbReference type="Gene3D" id="3.40.50.180">
    <property type="entry name" value="Methylesterase CheB, C-terminal domain"/>
    <property type="match status" value="1"/>
</dbReference>
<dbReference type="GO" id="GO:0008983">
    <property type="term" value="F:protein-glutamate O-methyltransferase activity"/>
    <property type="evidence" value="ECO:0007669"/>
    <property type="project" value="UniProtKB-EC"/>
</dbReference>
<feature type="domain" description="CheB-type methylesterase" evidence="10">
    <location>
        <begin position="23"/>
        <end position="212"/>
    </location>
</feature>
<feature type="domain" description="PAC" evidence="9">
    <location>
        <begin position="816"/>
        <end position="866"/>
    </location>
</feature>
<dbReference type="SMART" id="SM00091">
    <property type="entry name" value="PAS"/>
    <property type="match status" value="2"/>
</dbReference>
<evidence type="ECO:0000259" key="11">
    <source>
        <dbReference type="PROSITE" id="PS50123"/>
    </source>
</evidence>
<dbReference type="InterPro" id="IPR013767">
    <property type="entry name" value="PAS_fold"/>
</dbReference>
<dbReference type="InterPro" id="IPR000700">
    <property type="entry name" value="PAS-assoc_C"/>
</dbReference>
<dbReference type="STRING" id="274537.BIU88_09225"/>
<dbReference type="InterPro" id="IPR035909">
    <property type="entry name" value="CheB_C"/>
</dbReference>
<dbReference type="PROSITE" id="PS50112">
    <property type="entry name" value="PAS"/>
    <property type="match status" value="1"/>
</dbReference>
<dbReference type="SUPFAM" id="SSF52738">
    <property type="entry name" value="Methylesterase CheB, C-terminal domain"/>
    <property type="match status" value="1"/>
</dbReference>
<dbReference type="SUPFAM" id="SSF55785">
    <property type="entry name" value="PYP-like sensor domain (PAS domain)"/>
    <property type="match status" value="2"/>
</dbReference>
<dbReference type="KEGG" id="clz:BIU88_09225"/>
<dbReference type="CDD" id="cd02440">
    <property type="entry name" value="AdoMet_MTases"/>
    <property type="match status" value="1"/>
</dbReference>
<name>A0A1D8D387_CHLLM</name>
<comment type="catalytic activity">
    <reaction evidence="1">
        <text>L-glutamyl-[protein] + S-adenosyl-L-methionine = [protein]-L-glutamate 5-O-methyl ester + S-adenosyl-L-homocysteine</text>
        <dbReference type="Rhea" id="RHEA:24452"/>
        <dbReference type="Rhea" id="RHEA-COMP:10208"/>
        <dbReference type="Rhea" id="RHEA-COMP:10311"/>
        <dbReference type="ChEBI" id="CHEBI:29973"/>
        <dbReference type="ChEBI" id="CHEBI:57856"/>
        <dbReference type="ChEBI" id="CHEBI:59789"/>
        <dbReference type="ChEBI" id="CHEBI:82795"/>
        <dbReference type="EC" id="2.1.1.80"/>
    </reaction>
</comment>
<dbReference type="SUPFAM" id="SSF47757">
    <property type="entry name" value="Chemotaxis receptor methyltransferase CheR, N-terminal domain"/>
    <property type="match status" value="1"/>
</dbReference>
<dbReference type="InterPro" id="IPR029063">
    <property type="entry name" value="SAM-dependent_MTases_sf"/>
</dbReference>
<keyword evidence="6" id="KW-0378">Hydrolase</keyword>
<dbReference type="PROSITE" id="PS50123">
    <property type="entry name" value="CHER"/>
    <property type="match status" value="1"/>
</dbReference>
<keyword evidence="5" id="KW-0949">S-adenosyl-L-methionine</keyword>
<dbReference type="CDD" id="cd00130">
    <property type="entry name" value="PAS"/>
    <property type="match status" value="1"/>
</dbReference>
<dbReference type="OrthoDB" id="9816309at2"/>
<dbReference type="NCBIfam" id="TIGR00229">
    <property type="entry name" value="sensory_box"/>
    <property type="match status" value="2"/>
</dbReference>
<dbReference type="InterPro" id="IPR022642">
    <property type="entry name" value="CheR_C"/>
</dbReference>
<dbReference type="PROSITE" id="PS50122">
    <property type="entry name" value="CHEB"/>
    <property type="match status" value="1"/>
</dbReference>
<organism evidence="12 13">
    <name type="scientific">Chlorobaculum limnaeum</name>
    <dbReference type="NCBI Taxonomy" id="274537"/>
    <lineage>
        <taxon>Bacteria</taxon>
        <taxon>Pseudomonadati</taxon>
        <taxon>Chlorobiota</taxon>
        <taxon>Chlorobiia</taxon>
        <taxon>Chlorobiales</taxon>
        <taxon>Chlorobiaceae</taxon>
        <taxon>Chlorobaculum</taxon>
    </lineage>
</organism>
<protein>
    <recommendedName>
        <fullName evidence="2">protein-glutamate O-methyltransferase</fullName>
        <ecNumber evidence="2">2.1.1.80</ecNumber>
    </recommendedName>
</protein>
<dbReference type="GO" id="GO:0006935">
    <property type="term" value="P:chemotaxis"/>
    <property type="evidence" value="ECO:0007669"/>
    <property type="project" value="UniProtKB-UniRule"/>
</dbReference>
<evidence type="ECO:0000256" key="6">
    <source>
        <dbReference type="PROSITE-ProRule" id="PRU00050"/>
    </source>
</evidence>
<reference evidence="12" key="1">
    <citation type="submission" date="2016-09" db="EMBL/GenBank/DDBJ databases">
        <title>Genome sequence of Chlorobaculum limnaeum.</title>
        <authorList>
            <person name="Liu Z."/>
            <person name="Tank M."/>
            <person name="Bryant D.A."/>
        </authorList>
    </citation>
    <scope>NUCLEOTIDE SEQUENCE [LARGE SCALE GENOMIC DNA]</scope>
    <source>
        <strain evidence="12">DSM 1677</strain>
    </source>
</reference>
<dbReference type="GO" id="GO:0008984">
    <property type="term" value="F:protein-glutamate methylesterase activity"/>
    <property type="evidence" value="ECO:0007669"/>
    <property type="project" value="InterPro"/>
</dbReference>
<dbReference type="InterPro" id="IPR000673">
    <property type="entry name" value="Sig_transdc_resp-reg_Me-estase"/>
</dbReference>
<evidence type="ECO:0000256" key="4">
    <source>
        <dbReference type="ARBA" id="ARBA00022679"/>
    </source>
</evidence>
<evidence type="ECO:0000256" key="7">
    <source>
        <dbReference type="SAM" id="MobiDB-lite"/>
    </source>
</evidence>
<keyword evidence="3" id="KW-0489">Methyltransferase</keyword>
<dbReference type="GO" id="GO:0000156">
    <property type="term" value="F:phosphorelay response regulator activity"/>
    <property type="evidence" value="ECO:0007669"/>
    <property type="project" value="InterPro"/>
</dbReference>
<evidence type="ECO:0000259" key="9">
    <source>
        <dbReference type="PROSITE" id="PS50113"/>
    </source>
</evidence>
<feature type="active site" evidence="6">
    <location>
        <position position="62"/>
    </location>
</feature>
<feature type="active site" evidence="6">
    <location>
        <position position="35"/>
    </location>
</feature>
<feature type="domain" description="CheR-type methyltransferase" evidence="11">
    <location>
        <begin position="230"/>
        <end position="472"/>
    </location>
</feature>
<dbReference type="Gene3D" id="1.10.155.10">
    <property type="entry name" value="Chemotaxis receptor methyltransferase CheR, N-terminal domain"/>
    <property type="match status" value="1"/>
</dbReference>
<dbReference type="InterPro" id="IPR022641">
    <property type="entry name" value="CheR_N"/>
</dbReference>
<dbReference type="Pfam" id="PF03705">
    <property type="entry name" value="CheR_N"/>
    <property type="match status" value="1"/>
</dbReference>
<feature type="compositionally biased region" description="Basic and acidic residues" evidence="7">
    <location>
        <begin position="687"/>
        <end position="698"/>
    </location>
</feature>
<evidence type="ECO:0000313" key="13">
    <source>
        <dbReference type="Proteomes" id="UP000095185"/>
    </source>
</evidence>